<evidence type="ECO:0000256" key="2">
    <source>
        <dbReference type="HAMAP-Rule" id="MF_00518"/>
    </source>
</evidence>
<dbReference type="GO" id="GO:0051500">
    <property type="term" value="F:D-tyrosyl-tRNA(Tyr) deacylase activity"/>
    <property type="evidence" value="ECO:0007669"/>
    <property type="project" value="TreeGrafter"/>
</dbReference>
<dbReference type="GO" id="GO:0000049">
    <property type="term" value="F:tRNA binding"/>
    <property type="evidence" value="ECO:0007669"/>
    <property type="project" value="UniProtKB-UniRule"/>
</dbReference>
<dbReference type="EC" id="3.1.1.-" evidence="2"/>
<comment type="function">
    <text evidence="2">An aminoacyl-tRNA editing enzyme that deacylates mischarged D-aminoacyl-tRNAs. Also deacylates mischarged glycyl-tRNA(Ala), protecting cells against glycine mischarging by AlaRS. Acts via tRNA-based rather than protein-based catalysis; rejects L-amino acids rather than detecting D-amino acids in the active site. By recycling D-aminoacyl-tRNA to D-amino acids and free tRNA molecules, this enzyme counteracts the toxicity associated with the formation of D-aminoacyl-tRNA entities in vivo and helps enforce protein L-homochirality.</text>
</comment>
<comment type="subcellular location">
    <subcellularLocation>
        <location evidence="2">Cytoplasm</location>
    </subcellularLocation>
</comment>
<comment type="catalytic activity">
    <reaction evidence="2">
        <text>a D-aminoacyl-tRNA + H2O = a tRNA + a D-alpha-amino acid + H(+)</text>
        <dbReference type="Rhea" id="RHEA:13953"/>
        <dbReference type="Rhea" id="RHEA-COMP:10123"/>
        <dbReference type="Rhea" id="RHEA-COMP:10124"/>
        <dbReference type="ChEBI" id="CHEBI:15377"/>
        <dbReference type="ChEBI" id="CHEBI:15378"/>
        <dbReference type="ChEBI" id="CHEBI:59871"/>
        <dbReference type="ChEBI" id="CHEBI:78442"/>
        <dbReference type="ChEBI" id="CHEBI:79333"/>
        <dbReference type="EC" id="3.1.1.96"/>
    </reaction>
</comment>
<dbReference type="NCBIfam" id="TIGR00256">
    <property type="entry name" value="D-aminoacyl-tRNA deacylase"/>
    <property type="match status" value="1"/>
</dbReference>
<keyword evidence="2" id="KW-0694">RNA-binding</keyword>
<dbReference type="InterPro" id="IPR023509">
    <property type="entry name" value="DTD-like_sf"/>
</dbReference>
<keyword evidence="2" id="KW-0963">Cytoplasm</keyword>
<organism evidence="3 4">
    <name type="scientific">Candidatus Shapirobacteria bacterium CG09_land_8_20_14_0_10_38_17</name>
    <dbReference type="NCBI Taxonomy" id="1974884"/>
    <lineage>
        <taxon>Bacteria</taxon>
        <taxon>Candidatus Shapironibacteriota</taxon>
    </lineage>
</organism>
<comment type="domain">
    <text evidence="2">A Gly-cisPro motif from one monomer fits into the active site of the other monomer to allow specific chiral rejection of L-amino acids.</text>
</comment>
<dbReference type="PANTHER" id="PTHR10472:SF5">
    <property type="entry name" value="D-AMINOACYL-TRNA DEACYLASE 1"/>
    <property type="match status" value="1"/>
</dbReference>
<accession>A0A2H0WRU7</accession>
<dbReference type="EC" id="3.1.1.96" evidence="2"/>
<dbReference type="Gene3D" id="3.50.80.10">
    <property type="entry name" value="D-tyrosyl-tRNA(Tyr) deacylase"/>
    <property type="match status" value="1"/>
</dbReference>
<dbReference type="AlphaFoldDB" id="A0A2H0WRU7"/>
<protein>
    <recommendedName>
        <fullName evidence="2">D-aminoacyl-tRNA deacylase</fullName>
        <shortName evidence="2">DTD</shortName>
        <ecNumber evidence="2">3.1.1.96</ecNumber>
    </recommendedName>
    <alternativeName>
        <fullName evidence="2">Gly-tRNA(Ala) deacylase</fullName>
        <ecNumber evidence="2">3.1.1.-</ecNumber>
    </alternativeName>
</protein>
<feature type="short sequence motif" description="Gly-cisPro motif, important for rejection of L-amino acids" evidence="2">
    <location>
        <begin position="137"/>
        <end position="138"/>
    </location>
</feature>
<dbReference type="GO" id="GO:0005737">
    <property type="term" value="C:cytoplasm"/>
    <property type="evidence" value="ECO:0007669"/>
    <property type="project" value="UniProtKB-SubCell"/>
</dbReference>
<dbReference type="GO" id="GO:0043908">
    <property type="term" value="F:Ser(Gly)-tRNA(Ala) hydrolase activity"/>
    <property type="evidence" value="ECO:0007669"/>
    <property type="project" value="UniProtKB-UniRule"/>
</dbReference>
<keyword evidence="2" id="KW-0820">tRNA-binding</keyword>
<dbReference type="Pfam" id="PF02580">
    <property type="entry name" value="Tyr_Deacylase"/>
    <property type="match status" value="1"/>
</dbReference>
<evidence type="ECO:0000256" key="1">
    <source>
        <dbReference type="ARBA" id="ARBA00009673"/>
    </source>
</evidence>
<evidence type="ECO:0000313" key="4">
    <source>
        <dbReference type="Proteomes" id="UP000231282"/>
    </source>
</evidence>
<comment type="similarity">
    <text evidence="1 2">Belongs to the DTD family.</text>
</comment>
<dbReference type="SUPFAM" id="SSF69500">
    <property type="entry name" value="DTD-like"/>
    <property type="match status" value="1"/>
</dbReference>
<comment type="subunit">
    <text evidence="2">Homodimer.</text>
</comment>
<dbReference type="InterPro" id="IPR003732">
    <property type="entry name" value="Daa-tRNA_deacyls_DTD"/>
</dbReference>
<evidence type="ECO:0000313" key="3">
    <source>
        <dbReference type="EMBL" id="PIS15380.1"/>
    </source>
</evidence>
<dbReference type="EMBL" id="PEZH01000006">
    <property type="protein sequence ID" value="PIS15380.1"/>
    <property type="molecule type" value="Genomic_DNA"/>
</dbReference>
<dbReference type="FunFam" id="3.50.80.10:FF:000001">
    <property type="entry name" value="D-aminoacyl-tRNA deacylase"/>
    <property type="match status" value="1"/>
</dbReference>
<comment type="caution">
    <text evidence="3">The sequence shown here is derived from an EMBL/GenBank/DDBJ whole genome shotgun (WGS) entry which is preliminary data.</text>
</comment>
<keyword evidence="2" id="KW-0378">Hydrolase</keyword>
<reference evidence="4" key="1">
    <citation type="submission" date="2017-09" db="EMBL/GenBank/DDBJ databases">
        <title>Depth-based differentiation of microbial function through sediment-hosted aquifers and enrichment of novel symbionts in the deep terrestrial subsurface.</title>
        <authorList>
            <person name="Probst A.J."/>
            <person name="Ladd B."/>
            <person name="Jarett J.K."/>
            <person name="Geller-Mcgrath D.E."/>
            <person name="Sieber C.M.K."/>
            <person name="Emerson J.B."/>
            <person name="Anantharaman K."/>
            <person name="Thomas B.C."/>
            <person name="Malmstrom R."/>
            <person name="Stieglmeier M."/>
            <person name="Klingl A."/>
            <person name="Woyke T."/>
            <person name="Ryan C.M."/>
            <person name="Banfield J.F."/>
        </authorList>
    </citation>
    <scope>NUCLEOTIDE SEQUENCE [LARGE SCALE GENOMIC DNA]</scope>
</reference>
<sequence length="145" mass="15899">MKLVIQRVTQASVGINQKTIAKIGPGLLILIGVGKKDNLKIVQKAAEKILNLRIFADKNDKMNLSILDINGEILIVPQFTLLANLEKGRRPYFGQAALPETGQKIIQSFAKTLKKSNLNIKEGKFGAQMKVTLTNDGPVTIIYEG</sequence>
<dbReference type="HAMAP" id="MF_00518">
    <property type="entry name" value="Deacylase_Dtd"/>
    <property type="match status" value="1"/>
</dbReference>
<name>A0A2H0WRU7_9BACT</name>
<dbReference type="GO" id="GO:0019478">
    <property type="term" value="P:D-amino acid catabolic process"/>
    <property type="evidence" value="ECO:0007669"/>
    <property type="project" value="UniProtKB-UniRule"/>
</dbReference>
<comment type="catalytic activity">
    <reaction evidence="2">
        <text>glycyl-tRNA(Ala) + H2O = tRNA(Ala) + glycine + H(+)</text>
        <dbReference type="Rhea" id="RHEA:53744"/>
        <dbReference type="Rhea" id="RHEA-COMP:9657"/>
        <dbReference type="Rhea" id="RHEA-COMP:13640"/>
        <dbReference type="ChEBI" id="CHEBI:15377"/>
        <dbReference type="ChEBI" id="CHEBI:15378"/>
        <dbReference type="ChEBI" id="CHEBI:57305"/>
        <dbReference type="ChEBI" id="CHEBI:78442"/>
        <dbReference type="ChEBI" id="CHEBI:78522"/>
    </reaction>
</comment>
<gene>
    <name evidence="2" type="primary">dtd</name>
    <name evidence="3" type="ORF">COT63_00255</name>
</gene>
<proteinExistence type="inferred from homology"/>
<dbReference type="PANTHER" id="PTHR10472">
    <property type="entry name" value="D-TYROSYL-TRNA TYR DEACYLASE"/>
    <property type="match status" value="1"/>
</dbReference>
<dbReference type="Proteomes" id="UP000231282">
    <property type="component" value="Unassembled WGS sequence"/>
</dbReference>
<dbReference type="GO" id="GO:0106026">
    <property type="term" value="F:Gly-tRNA(Ala) deacylase activity"/>
    <property type="evidence" value="ECO:0007669"/>
    <property type="project" value="UniProtKB-UniRule"/>
</dbReference>